<comment type="caution">
    <text evidence="1">The sequence shown here is derived from an EMBL/GenBank/DDBJ whole genome shotgun (WGS) entry which is preliminary data.</text>
</comment>
<dbReference type="GO" id="GO:0003729">
    <property type="term" value="F:mRNA binding"/>
    <property type="evidence" value="ECO:0007669"/>
    <property type="project" value="TreeGrafter"/>
</dbReference>
<dbReference type="OrthoDB" id="10071175at2759"/>
<dbReference type="GO" id="GO:0016281">
    <property type="term" value="C:eukaryotic translation initiation factor 4F complex"/>
    <property type="evidence" value="ECO:0007669"/>
    <property type="project" value="TreeGrafter"/>
</dbReference>
<proteinExistence type="predicted"/>
<dbReference type="PANTHER" id="PTHR23253">
    <property type="entry name" value="EUKARYOTIC TRANSLATION INITIATION FACTOR 4 GAMMA"/>
    <property type="match status" value="1"/>
</dbReference>
<dbReference type="Proteomes" id="UP001152622">
    <property type="component" value="Chromosome 2"/>
</dbReference>
<evidence type="ECO:0000313" key="1">
    <source>
        <dbReference type="EMBL" id="KAJ8374965.1"/>
    </source>
</evidence>
<dbReference type="GO" id="GO:0003743">
    <property type="term" value="F:translation initiation factor activity"/>
    <property type="evidence" value="ECO:0007669"/>
    <property type="project" value="TreeGrafter"/>
</dbReference>
<keyword evidence="2" id="KW-1185">Reference proteome</keyword>
<reference evidence="1" key="1">
    <citation type="journal article" date="2023" name="Science">
        <title>Genome structures resolve the early diversification of teleost fishes.</title>
        <authorList>
            <person name="Parey E."/>
            <person name="Louis A."/>
            <person name="Montfort J."/>
            <person name="Bouchez O."/>
            <person name="Roques C."/>
            <person name="Iampietro C."/>
            <person name="Lluch J."/>
            <person name="Castinel A."/>
            <person name="Donnadieu C."/>
            <person name="Desvignes T."/>
            <person name="Floi Bucao C."/>
            <person name="Jouanno E."/>
            <person name="Wen M."/>
            <person name="Mejri S."/>
            <person name="Dirks R."/>
            <person name="Jansen H."/>
            <person name="Henkel C."/>
            <person name="Chen W.J."/>
            <person name="Zahm M."/>
            <person name="Cabau C."/>
            <person name="Klopp C."/>
            <person name="Thompson A.W."/>
            <person name="Robinson-Rechavi M."/>
            <person name="Braasch I."/>
            <person name="Lecointre G."/>
            <person name="Bobe J."/>
            <person name="Postlethwait J.H."/>
            <person name="Berthelot C."/>
            <person name="Roest Crollius H."/>
            <person name="Guiguen Y."/>
        </authorList>
    </citation>
    <scope>NUCLEOTIDE SEQUENCE</scope>
    <source>
        <strain evidence="1">WJC10195</strain>
    </source>
</reference>
<organism evidence="1 2">
    <name type="scientific">Synaphobranchus kaupii</name>
    <name type="common">Kaup's arrowtooth eel</name>
    <dbReference type="NCBI Taxonomy" id="118154"/>
    <lineage>
        <taxon>Eukaryota</taxon>
        <taxon>Metazoa</taxon>
        <taxon>Chordata</taxon>
        <taxon>Craniata</taxon>
        <taxon>Vertebrata</taxon>
        <taxon>Euteleostomi</taxon>
        <taxon>Actinopterygii</taxon>
        <taxon>Neopterygii</taxon>
        <taxon>Teleostei</taxon>
        <taxon>Anguilliformes</taxon>
        <taxon>Synaphobranchidae</taxon>
        <taxon>Synaphobranchus</taxon>
    </lineage>
</organism>
<dbReference type="PANTHER" id="PTHR23253:SF10">
    <property type="entry name" value="EUKARYOTIC TRANSLATION INITIATION FACTOR 4 GAMMA 1"/>
    <property type="match status" value="1"/>
</dbReference>
<protein>
    <submittedName>
        <fullName evidence="1">Uncharacterized protein</fullName>
    </submittedName>
</protein>
<sequence length="164" mass="18744">MTEGPRLSQHPFTEAVQLHQAEHAWKPSMKRLAKGSWDRREEDPEKARTQDLYGKMRSILNKLTPEVFPLPVKQVSELKIDTEEHLRGVAAIIHEGKFTTIYTQLCHCLREINVPSKESAGVAINFHLVLLKLCQVEFQKLGEGTLANSVNGHRQWSIDNIRLI</sequence>
<name>A0A9Q1G3Y9_SYNKA</name>
<accession>A0A9Q1G3Y9</accession>
<gene>
    <name evidence="1" type="ORF">SKAU_G00055450</name>
</gene>
<dbReference type="AlphaFoldDB" id="A0A9Q1G3Y9"/>
<dbReference type="InterPro" id="IPR016024">
    <property type="entry name" value="ARM-type_fold"/>
</dbReference>
<dbReference type="Gene3D" id="1.25.40.180">
    <property type="match status" value="1"/>
</dbReference>
<dbReference type="EMBL" id="JAINUF010000002">
    <property type="protein sequence ID" value="KAJ8374965.1"/>
    <property type="molecule type" value="Genomic_DNA"/>
</dbReference>
<evidence type="ECO:0000313" key="2">
    <source>
        <dbReference type="Proteomes" id="UP001152622"/>
    </source>
</evidence>
<dbReference type="SUPFAM" id="SSF48371">
    <property type="entry name" value="ARM repeat"/>
    <property type="match status" value="1"/>
</dbReference>